<accession>A0A9W7BLK4</accession>
<evidence type="ECO:0000259" key="2">
    <source>
        <dbReference type="SMART" id="SM01007"/>
    </source>
</evidence>
<dbReference type="Proteomes" id="UP001165085">
    <property type="component" value="Unassembled WGS sequence"/>
</dbReference>
<dbReference type="InterPro" id="IPR029058">
    <property type="entry name" value="AB_hydrolase_fold"/>
</dbReference>
<dbReference type="PANTHER" id="PTHR31591">
    <property type="entry name" value="UPF0613 PROTEIN PB24D3.06C"/>
    <property type="match status" value="1"/>
</dbReference>
<gene>
    <name evidence="3" type="ORF">TrST_g181</name>
</gene>
<dbReference type="SMART" id="SM01007">
    <property type="entry name" value="Aldolase_II"/>
    <property type="match status" value="1"/>
</dbReference>
<keyword evidence="1" id="KW-0732">Signal</keyword>
<dbReference type="SUPFAM" id="SSF53474">
    <property type="entry name" value="alpha/beta-Hydrolases"/>
    <property type="match status" value="1"/>
</dbReference>
<dbReference type="OrthoDB" id="3238794at2759"/>
<feature type="chain" id="PRO_5040751451" description="Class II aldolase/adducin N-terminal domain-containing protein" evidence="1">
    <location>
        <begin position="21"/>
        <end position="523"/>
    </location>
</feature>
<dbReference type="InterPro" id="IPR036409">
    <property type="entry name" value="Aldolase_II/adducin_N_sf"/>
</dbReference>
<evidence type="ECO:0000256" key="1">
    <source>
        <dbReference type="SAM" id="SignalP"/>
    </source>
</evidence>
<evidence type="ECO:0000313" key="3">
    <source>
        <dbReference type="EMBL" id="GMH92631.1"/>
    </source>
</evidence>
<feature type="domain" description="Class II aldolase/adducin N-terminal" evidence="2">
    <location>
        <begin position="305"/>
        <end position="473"/>
    </location>
</feature>
<dbReference type="Pfam" id="PF08538">
    <property type="entry name" value="DUF1749"/>
    <property type="match status" value="1"/>
</dbReference>
<dbReference type="AlphaFoldDB" id="A0A9W7BLK4"/>
<dbReference type="Gene3D" id="3.40.50.1820">
    <property type="entry name" value="alpha/beta hydrolase"/>
    <property type="match status" value="1"/>
</dbReference>
<dbReference type="Gene3D" id="3.40.225.10">
    <property type="entry name" value="Class II aldolase/adducin N-terminal domain"/>
    <property type="match status" value="1"/>
</dbReference>
<comment type="caution">
    <text evidence="3">The sequence shown here is derived from an EMBL/GenBank/DDBJ whole genome shotgun (WGS) entry which is preliminary data.</text>
</comment>
<dbReference type="InterPro" id="IPR013744">
    <property type="entry name" value="SidJ"/>
</dbReference>
<organism evidence="3 4">
    <name type="scientific">Triparma strigata</name>
    <dbReference type="NCBI Taxonomy" id="1606541"/>
    <lineage>
        <taxon>Eukaryota</taxon>
        <taxon>Sar</taxon>
        <taxon>Stramenopiles</taxon>
        <taxon>Ochrophyta</taxon>
        <taxon>Bolidophyceae</taxon>
        <taxon>Parmales</taxon>
        <taxon>Triparmaceae</taxon>
        <taxon>Triparma</taxon>
    </lineage>
</organism>
<reference evidence="4" key="1">
    <citation type="journal article" date="2023" name="Commun. Biol.">
        <title>Genome analysis of Parmales, the sister group of diatoms, reveals the evolutionary specialization of diatoms from phago-mixotrophs to photoautotrophs.</title>
        <authorList>
            <person name="Ban H."/>
            <person name="Sato S."/>
            <person name="Yoshikawa S."/>
            <person name="Yamada K."/>
            <person name="Nakamura Y."/>
            <person name="Ichinomiya M."/>
            <person name="Sato N."/>
            <person name="Blanc-Mathieu R."/>
            <person name="Endo H."/>
            <person name="Kuwata A."/>
            <person name="Ogata H."/>
        </authorList>
    </citation>
    <scope>NUCLEOTIDE SEQUENCE [LARGE SCALE GENOMIC DNA]</scope>
    <source>
        <strain evidence="4">NIES 3701</strain>
    </source>
</reference>
<name>A0A9W7BLK4_9STRA</name>
<feature type="signal peptide" evidence="1">
    <location>
        <begin position="1"/>
        <end position="20"/>
    </location>
</feature>
<dbReference type="SUPFAM" id="SSF53639">
    <property type="entry name" value="AraD/HMP-PK domain-like"/>
    <property type="match status" value="1"/>
</dbReference>
<sequence>MLRLLTILTFILTLKRMTSAYGPMVTTIHKYHPFIPLTTIISSGKSPHHPTVKKFCVMLGGLSDAHLPMPYNVPLAESLAGVGFSFCNPVLRSAGLQFGWGSLEEDVEDLRHLIGFLEKEYGAEEVVLLGHSTGCQQCVKFLEGKVGIVKGAILQGPVSDRETDEDNGEWVKLSERMVGEGNGEEFLPRKAFWAPITARRFWQLYGERAGGDDYFSSDFTEEETAKRLGHLKGCGAWVTAVYSRQDQYCPERIDKEKLLASWEAVGIETKLIDGDHNLSTGSAEFLDIVRAKLSSEKSEEDALRYDLAVAHAMCHEYGMDELVWNHISARYASGWLITPGKMHWDEIGPKDIMMASDNVTADIIHSAVYKAREDVNAIVHLHTKNAVAVGCLERGFEALTQDGSYFYEKIATHEWEGVSDDPSEGPRIGQAVMKVPNCNILMMPNHGFCTFGSSVKEAFIQAFYFEKACETLMMCLSTGKEIKWAKEDVMKKSASQNYNDMFRPGTHEWDALCRLYERKYVYK</sequence>
<dbReference type="Pfam" id="PF00596">
    <property type="entry name" value="Aldolase_II"/>
    <property type="match status" value="1"/>
</dbReference>
<dbReference type="PANTHER" id="PTHR31591:SF1">
    <property type="entry name" value="UPF0613 PROTEIN PB24D3.06C"/>
    <property type="match status" value="1"/>
</dbReference>
<evidence type="ECO:0000313" key="4">
    <source>
        <dbReference type="Proteomes" id="UP001165085"/>
    </source>
</evidence>
<keyword evidence="4" id="KW-1185">Reference proteome</keyword>
<dbReference type="InterPro" id="IPR001303">
    <property type="entry name" value="Aldolase_II/adducin_N"/>
</dbReference>
<dbReference type="EMBL" id="BRXY01000403">
    <property type="protein sequence ID" value="GMH92631.1"/>
    <property type="molecule type" value="Genomic_DNA"/>
</dbReference>
<protein>
    <recommendedName>
        <fullName evidence="2">Class II aldolase/adducin N-terminal domain-containing protein</fullName>
    </recommendedName>
</protein>
<proteinExistence type="predicted"/>